<evidence type="ECO:0000313" key="2">
    <source>
        <dbReference type="EMBL" id="SBV36340.1"/>
    </source>
</evidence>
<proteinExistence type="predicted"/>
<accession>A0A1Y5Q282</accession>
<name>A0A1Y5Q282_9GAMM</name>
<keyword evidence="1" id="KW-1133">Transmembrane helix</keyword>
<dbReference type="AlphaFoldDB" id="A0A1Y5Q282"/>
<keyword evidence="1" id="KW-0472">Membrane</keyword>
<dbReference type="EMBL" id="FLTS01000001">
    <property type="protein sequence ID" value="SBV36340.1"/>
    <property type="molecule type" value="Genomic_DNA"/>
</dbReference>
<feature type="transmembrane region" description="Helical" evidence="1">
    <location>
        <begin position="32"/>
        <end position="53"/>
    </location>
</feature>
<organism evidence="2">
    <name type="scientific">uncultured Stenotrophomonas sp</name>
    <dbReference type="NCBI Taxonomy" id="165438"/>
    <lineage>
        <taxon>Bacteria</taxon>
        <taxon>Pseudomonadati</taxon>
        <taxon>Pseudomonadota</taxon>
        <taxon>Gammaproteobacteria</taxon>
        <taxon>Lysobacterales</taxon>
        <taxon>Lysobacteraceae</taxon>
        <taxon>Stenotrophomonas</taxon>
        <taxon>environmental samples</taxon>
    </lineage>
</organism>
<evidence type="ECO:0000256" key="1">
    <source>
        <dbReference type="SAM" id="Phobius"/>
    </source>
</evidence>
<evidence type="ECO:0008006" key="3">
    <source>
        <dbReference type="Google" id="ProtNLM"/>
    </source>
</evidence>
<reference evidence="2" key="1">
    <citation type="submission" date="2016-03" db="EMBL/GenBank/DDBJ databases">
        <authorList>
            <person name="Ploux O."/>
        </authorList>
    </citation>
    <scope>NUCLEOTIDE SEQUENCE</scope>
    <source>
        <strain evidence="2">UC10</strain>
    </source>
</reference>
<gene>
    <name evidence="2" type="ORF">STPYR_11270</name>
</gene>
<sequence length="59" mass="6081">MNEASPNTSGHIPEMVIATVAGVAFAMKTGHYLAGIFIGIVLGVVLSAIGTVVRARSKR</sequence>
<protein>
    <recommendedName>
        <fullName evidence="3">Transmembrane protein</fullName>
    </recommendedName>
</protein>
<keyword evidence="1" id="KW-0812">Transmembrane</keyword>